<organism evidence="6 7">
    <name type="scientific">Gelidibacter salicanalis</name>
    <dbReference type="NCBI Taxonomy" id="291193"/>
    <lineage>
        <taxon>Bacteria</taxon>
        <taxon>Pseudomonadati</taxon>
        <taxon>Bacteroidota</taxon>
        <taxon>Flavobacteriia</taxon>
        <taxon>Flavobacteriales</taxon>
        <taxon>Flavobacteriaceae</taxon>
        <taxon>Gelidibacter</taxon>
    </lineage>
</organism>
<evidence type="ECO:0000256" key="3">
    <source>
        <dbReference type="ARBA" id="ARBA00022553"/>
    </source>
</evidence>
<feature type="transmembrane region" description="Helical" evidence="4">
    <location>
        <begin position="7"/>
        <end position="28"/>
    </location>
</feature>
<keyword evidence="4" id="KW-0472">Membrane</keyword>
<dbReference type="Pfam" id="PF02518">
    <property type="entry name" value="HATPase_c"/>
    <property type="match status" value="1"/>
</dbReference>
<dbReference type="InterPro" id="IPR003594">
    <property type="entry name" value="HATPase_dom"/>
</dbReference>
<evidence type="ECO:0000256" key="4">
    <source>
        <dbReference type="SAM" id="Phobius"/>
    </source>
</evidence>
<dbReference type="InterPro" id="IPR004358">
    <property type="entry name" value="Sig_transdc_His_kin-like_C"/>
</dbReference>
<feature type="domain" description="Histidine kinase" evidence="5">
    <location>
        <begin position="230"/>
        <end position="447"/>
    </location>
</feature>
<dbReference type="EC" id="2.7.13.3" evidence="2"/>
<dbReference type="PRINTS" id="PR00344">
    <property type="entry name" value="BCTRLSENSOR"/>
</dbReference>
<dbReference type="SMART" id="SM00387">
    <property type="entry name" value="HATPase_c"/>
    <property type="match status" value="1"/>
</dbReference>
<sequence>MTYKSYLFSLTLRVLGLLVALTLLAYGIAWLNTYAIIGGTFATVIAVYNLYQFVIKRFMEVDDFFESVKYRDFSRWFVETKGPQDIRELHKGFNLVNKTIKAIDSERQAQFVYLQKILEMVNIGIIAYNVESGDVLWTNDSFLKTLDFPSFKNISFIEKRRPKIYDELFDTYHSNTASVTLEMRQETLKVLISDTVFEMAEHSFKLIVLQNIEETLNRNESEAWKKLLSVMTHEIMNSIAPITSLAETLQKNIQSSLEQPQTSELELEDINAGLNSIKKRSEGLMKFAKTYRSLNKVTHVNKTKVKASNLFSSIEELLKPSLEDKNVTLIFELNDPILTFEIDAYLIEQVLINLILNAIDATNMVANPKIFVSANISHKGTGQIKVTDNGSGIPEEIMDSIFVPFFSTKKTGSGIGLSLCKQIMLLHGGKIQLQSMESKGTVVSLLF</sequence>
<accession>A0A934KSB2</accession>
<keyword evidence="4" id="KW-1133">Transmembrane helix</keyword>
<feature type="transmembrane region" description="Helical" evidence="4">
    <location>
        <begin position="34"/>
        <end position="51"/>
    </location>
</feature>
<dbReference type="GO" id="GO:0000155">
    <property type="term" value="F:phosphorelay sensor kinase activity"/>
    <property type="evidence" value="ECO:0007669"/>
    <property type="project" value="TreeGrafter"/>
</dbReference>
<keyword evidence="7" id="KW-1185">Reference proteome</keyword>
<keyword evidence="6" id="KW-0808">Transferase</keyword>
<dbReference type="SUPFAM" id="SSF55874">
    <property type="entry name" value="ATPase domain of HSP90 chaperone/DNA topoisomerase II/histidine kinase"/>
    <property type="match status" value="1"/>
</dbReference>
<reference evidence="6 7" key="1">
    <citation type="submission" date="2020-09" db="EMBL/GenBank/DDBJ databases">
        <title>Draft genome of Gelidibacter salicanalis PAMC21136.</title>
        <authorList>
            <person name="Park H."/>
        </authorList>
    </citation>
    <scope>NUCLEOTIDE SEQUENCE [LARGE SCALE GENOMIC DNA]</scope>
    <source>
        <strain evidence="6 7">PAMC21136</strain>
    </source>
</reference>
<dbReference type="PROSITE" id="PS50109">
    <property type="entry name" value="HIS_KIN"/>
    <property type="match status" value="1"/>
</dbReference>
<keyword evidence="6" id="KW-0418">Kinase</keyword>
<dbReference type="AlphaFoldDB" id="A0A934KSB2"/>
<dbReference type="CDD" id="cd00075">
    <property type="entry name" value="HATPase"/>
    <property type="match status" value="1"/>
</dbReference>
<evidence type="ECO:0000259" key="5">
    <source>
        <dbReference type="PROSITE" id="PS50109"/>
    </source>
</evidence>
<dbReference type="RefSeq" id="WP_199597375.1">
    <property type="nucleotide sequence ID" value="NZ_JAEHJZ010000006.1"/>
</dbReference>
<dbReference type="PANTHER" id="PTHR43547">
    <property type="entry name" value="TWO-COMPONENT HISTIDINE KINASE"/>
    <property type="match status" value="1"/>
</dbReference>
<dbReference type="Proteomes" id="UP000662373">
    <property type="component" value="Unassembled WGS sequence"/>
</dbReference>
<keyword evidence="4" id="KW-0812">Transmembrane</keyword>
<dbReference type="EMBL" id="JAEHJZ010000006">
    <property type="protein sequence ID" value="MBJ7879852.1"/>
    <property type="molecule type" value="Genomic_DNA"/>
</dbReference>
<dbReference type="PANTHER" id="PTHR43547:SF2">
    <property type="entry name" value="HYBRID SIGNAL TRANSDUCTION HISTIDINE KINASE C"/>
    <property type="match status" value="1"/>
</dbReference>
<gene>
    <name evidence="6" type="ORF">JEM65_04165</name>
</gene>
<dbReference type="InterPro" id="IPR036890">
    <property type="entry name" value="HATPase_C_sf"/>
</dbReference>
<keyword evidence="3" id="KW-0597">Phosphoprotein</keyword>
<evidence type="ECO:0000313" key="7">
    <source>
        <dbReference type="Proteomes" id="UP000662373"/>
    </source>
</evidence>
<name>A0A934KSB2_9FLAO</name>
<dbReference type="InterPro" id="IPR005467">
    <property type="entry name" value="His_kinase_dom"/>
</dbReference>
<dbReference type="Gene3D" id="3.30.565.10">
    <property type="entry name" value="Histidine kinase-like ATPase, C-terminal domain"/>
    <property type="match status" value="1"/>
</dbReference>
<proteinExistence type="predicted"/>
<evidence type="ECO:0000256" key="1">
    <source>
        <dbReference type="ARBA" id="ARBA00000085"/>
    </source>
</evidence>
<comment type="catalytic activity">
    <reaction evidence="1">
        <text>ATP + protein L-histidine = ADP + protein N-phospho-L-histidine.</text>
        <dbReference type="EC" id="2.7.13.3"/>
    </reaction>
</comment>
<protein>
    <recommendedName>
        <fullName evidence="2">histidine kinase</fullName>
        <ecNumber evidence="2">2.7.13.3</ecNumber>
    </recommendedName>
</protein>
<evidence type="ECO:0000313" key="6">
    <source>
        <dbReference type="EMBL" id="MBJ7879852.1"/>
    </source>
</evidence>
<comment type="caution">
    <text evidence="6">The sequence shown here is derived from an EMBL/GenBank/DDBJ whole genome shotgun (WGS) entry which is preliminary data.</text>
</comment>
<evidence type="ECO:0000256" key="2">
    <source>
        <dbReference type="ARBA" id="ARBA00012438"/>
    </source>
</evidence>